<proteinExistence type="predicted"/>
<protein>
    <submittedName>
        <fullName evidence="1">Uncharacterized protein</fullName>
    </submittedName>
</protein>
<dbReference type="AlphaFoldDB" id="A0A2P2PLT3"/>
<organism evidence="1">
    <name type="scientific">Rhizophora mucronata</name>
    <name type="common">Asiatic mangrove</name>
    <dbReference type="NCBI Taxonomy" id="61149"/>
    <lineage>
        <taxon>Eukaryota</taxon>
        <taxon>Viridiplantae</taxon>
        <taxon>Streptophyta</taxon>
        <taxon>Embryophyta</taxon>
        <taxon>Tracheophyta</taxon>
        <taxon>Spermatophyta</taxon>
        <taxon>Magnoliopsida</taxon>
        <taxon>eudicotyledons</taxon>
        <taxon>Gunneridae</taxon>
        <taxon>Pentapetalae</taxon>
        <taxon>rosids</taxon>
        <taxon>fabids</taxon>
        <taxon>Malpighiales</taxon>
        <taxon>Rhizophoraceae</taxon>
        <taxon>Rhizophora</taxon>
    </lineage>
</organism>
<evidence type="ECO:0000313" key="1">
    <source>
        <dbReference type="EMBL" id="MBX55706.1"/>
    </source>
</evidence>
<dbReference type="EMBL" id="GGEC01075222">
    <property type="protein sequence ID" value="MBX55706.1"/>
    <property type="molecule type" value="Transcribed_RNA"/>
</dbReference>
<name>A0A2P2PLT3_RHIMU</name>
<accession>A0A2P2PLT3</accession>
<sequence>MNGIPLICKFTNSTTQHFITTGNKTREETSIFIL</sequence>
<reference evidence="1" key="1">
    <citation type="submission" date="2018-02" db="EMBL/GenBank/DDBJ databases">
        <title>Rhizophora mucronata_Transcriptome.</title>
        <authorList>
            <person name="Meera S.P."/>
            <person name="Sreeshan A."/>
            <person name="Augustine A."/>
        </authorList>
    </citation>
    <scope>NUCLEOTIDE SEQUENCE</scope>
    <source>
        <tissue evidence="1">Leaf</tissue>
    </source>
</reference>